<evidence type="ECO:0000313" key="12">
    <source>
        <dbReference type="Proteomes" id="UP000273778"/>
    </source>
</evidence>
<dbReference type="PANTHER" id="PTHR11455">
    <property type="entry name" value="CRYPTOCHROME"/>
    <property type="match status" value="1"/>
</dbReference>
<dbReference type="GO" id="GO:0006139">
    <property type="term" value="P:nucleobase-containing compound metabolic process"/>
    <property type="evidence" value="ECO:0007669"/>
    <property type="project" value="UniProtKB-ARBA"/>
</dbReference>
<dbReference type="GO" id="GO:0071949">
    <property type="term" value="F:FAD binding"/>
    <property type="evidence" value="ECO:0007669"/>
    <property type="project" value="TreeGrafter"/>
</dbReference>
<keyword evidence="11" id="KW-0456">Lyase</keyword>
<proteinExistence type="inferred from homology"/>
<keyword evidence="5 7" id="KW-0157">Chromophore</keyword>
<sequence length="522" mass="61336">MVNTAKHAINIVWFKRDLRLSDHQPLVDAFNHHLPCLLIYNFEPFMLADSHYNERHWRFVWQSLQDINQQLARFNGQVYTFNVPIIDLLNELSQQFEIKDIFSHQEIGLHNSFERDKAVARWCHQQQVNWQQSPTGAVVRGRKHRKQWDQHWQQVMNSPIAIPNWQLCLLQKLDNYQNPLIDQAIMIHNDQFQTGGPKAARAVLNSFLGHRGKDYQRSISSPSLSRIHCSRLSPYLAWGNISLRQVYQATLTRYNQVQSQNGDNPINSNNRGWRKSLLAMMSRLHWHCHFMQKFESQCSMEFTPVNPGYLEYPYRTDDKVQQDIQRWAEGQTGIPIIDACMRALQHTGYINFRMRAMLVSFVTHHLNITWQHASLPLANYFLDFEPGIHYPQLQMQASVTGINTIRLYNPIKQSQDQDPRGDFIRQWCPELTNLPNEYIHQPWLQPPMEAIFNDVILGRDYPEPMIDLTLAAQAARDRLWSYREQPQVQRHIGAVLSRHVSPKRKRTKNKAAELKVQAKRPS</sequence>
<feature type="compositionally biased region" description="Basic residues" evidence="8">
    <location>
        <begin position="500"/>
        <end position="509"/>
    </location>
</feature>
<dbReference type="RefSeq" id="WP_124013837.1">
    <property type="nucleotide sequence ID" value="NZ_CP034073.1"/>
</dbReference>
<evidence type="ECO:0000256" key="5">
    <source>
        <dbReference type="ARBA" id="ARBA00022991"/>
    </source>
</evidence>
<dbReference type="GO" id="GO:0006950">
    <property type="term" value="P:response to stress"/>
    <property type="evidence" value="ECO:0007669"/>
    <property type="project" value="UniProtKB-ARBA"/>
</dbReference>
<evidence type="ECO:0000256" key="1">
    <source>
        <dbReference type="ARBA" id="ARBA00001932"/>
    </source>
</evidence>
<dbReference type="InterPro" id="IPR036155">
    <property type="entry name" value="Crypto/Photolyase_N_sf"/>
</dbReference>
<comment type="cofactor">
    <cofactor evidence="6">
        <name>FAD</name>
        <dbReference type="ChEBI" id="CHEBI:57692"/>
    </cofactor>
    <text evidence="6">Binds 1 FAD per subunit.</text>
</comment>
<evidence type="ECO:0000313" key="11">
    <source>
        <dbReference type="EMBL" id="RPA23668.1"/>
    </source>
</evidence>
<evidence type="ECO:0000259" key="9">
    <source>
        <dbReference type="PROSITE" id="PS51645"/>
    </source>
</evidence>
<dbReference type="InterPro" id="IPR006050">
    <property type="entry name" value="DNA_photolyase_N"/>
</dbReference>
<feature type="region of interest" description="Disordered" evidence="8">
    <location>
        <begin position="499"/>
        <end position="522"/>
    </location>
</feature>
<dbReference type="PANTHER" id="PTHR11455:SF9">
    <property type="entry name" value="CRYPTOCHROME CIRCADIAN CLOCK 5 ISOFORM X1"/>
    <property type="match status" value="1"/>
</dbReference>
<dbReference type="Gene3D" id="3.40.50.620">
    <property type="entry name" value="HUPs"/>
    <property type="match status" value="1"/>
</dbReference>
<dbReference type="Gene3D" id="1.25.40.80">
    <property type="match status" value="1"/>
</dbReference>
<dbReference type="Proteomes" id="UP000278855">
    <property type="component" value="Unassembled WGS sequence"/>
</dbReference>
<comment type="similarity">
    <text evidence="7">Belongs to the DNA photolyase family.</text>
</comment>
<dbReference type="PROSITE" id="PS00394">
    <property type="entry name" value="DNA_PHOTOLYASES_1_1"/>
    <property type="match status" value="1"/>
</dbReference>
<dbReference type="GO" id="GO:0003904">
    <property type="term" value="F:deoxyribodipyrimidine photo-lyase activity"/>
    <property type="evidence" value="ECO:0007669"/>
    <property type="project" value="TreeGrafter"/>
</dbReference>
<evidence type="ECO:0000313" key="10">
    <source>
        <dbReference type="EMBL" id="AZG33537.1"/>
    </source>
</evidence>
<dbReference type="GO" id="GO:0009416">
    <property type="term" value="P:response to light stimulus"/>
    <property type="evidence" value="ECO:0007669"/>
    <property type="project" value="TreeGrafter"/>
</dbReference>
<dbReference type="Pfam" id="PF00875">
    <property type="entry name" value="DNA_photolyase"/>
    <property type="match status" value="1"/>
</dbReference>
<dbReference type="Proteomes" id="UP000273778">
    <property type="component" value="Chromosome"/>
</dbReference>
<keyword evidence="3 6" id="KW-0285">Flavoprotein</keyword>
<dbReference type="InterPro" id="IPR014729">
    <property type="entry name" value="Rossmann-like_a/b/a_fold"/>
</dbReference>
<dbReference type="AlphaFoldDB" id="A0A3N4DIE6"/>
<reference evidence="11" key="3">
    <citation type="submission" date="2018-11" db="EMBL/GenBank/DDBJ databases">
        <authorList>
            <person name="Hwang Y.J."/>
            <person name="Hwang C.Y."/>
        </authorList>
    </citation>
    <scope>NUCLEOTIDE SEQUENCE</scope>
    <source>
        <strain evidence="11">R106</strain>
    </source>
</reference>
<evidence type="ECO:0000256" key="6">
    <source>
        <dbReference type="PIRSR" id="PIRSR602081-1"/>
    </source>
</evidence>
<reference evidence="13" key="2">
    <citation type="submission" date="2018-11" db="EMBL/GenBank/DDBJ databases">
        <title>Shewanella sp. R106.</title>
        <authorList>
            <person name="Hwang Y.J."/>
            <person name="Hwang C.Y."/>
        </authorList>
    </citation>
    <scope>NUCLEOTIDE SEQUENCE [LARGE SCALE GENOMIC DNA]</scope>
    <source>
        <strain evidence="13">R106</strain>
    </source>
</reference>
<feature type="binding site" evidence="6">
    <location>
        <position position="273"/>
    </location>
    <ligand>
        <name>FAD</name>
        <dbReference type="ChEBI" id="CHEBI:57692"/>
    </ligand>
</feature>
<feature type="binding site" evidence="6">
    <location>
        <position position="215"/>
    </location>
    <ligand>
        <name>FAD</name>
        <dbReference type="ChEBI" id="CHEBI:57692"/>
    </ligand>
</feature>
<dbReference type="EMBL" id="CP034073">
    <property type="protein sequence ID" value="AZG33537.1"/>
    <property type="molecule type" value="Genomic_DNA"/>
</dbReference>
<evidence type="ECO:0000313" key="13">
    <source>
        <dbReference type="Proteomes" id="UP000278855"/>
    </source>
</evidence>
<dbReference type="InterPro" id="IPR002081">
    <property type="entry name" value="Cryptochrome/DNA_photolyase_1"/>
</dbReference>
<dbReference type="SUPFAM" id="SSF52425">
    <property type="entry name" value="Cryptochrome/photolyase, N-terminal domain"/>
    <property type="match status" value="1"/>
</dbReference>
<feature type="domain" description="Photolyase/cryptochrome alpha/beta" evidence="9">
    <location>
        <begin position="8"/>
        <end position="138"/>
    </location>
</feature>
<dbReference type="OrthoDB" id="9772484at2"/>
<dbReference type="KEGG" id="spsr:EGC80_00385"/>
<dbReference type="InterPro" id="IPR005101">
    <property type="entry name" value="Cryptochr/Photolyase_FAD-bd"/>
</dbReference>
<keyword evidence="4 6" id="KW-0274">FAD</keyword>
<comment type="cofactor">
    <cofactor evidence="1">
        <name>(6R)-5,10-methylene-5,6,7,8-tetrahydrofolate</name>
        <dbReference type="ChEBI" id="CHEBI:15636"/>
    </cofactor>
</comment>
<dbReference type="InterPro" id="IPR018394">
    <property type="entry name" value="DNA_photolyase_1_CS_C"/>
</dbReference>
<name>A0A3N4DIE6_9GAMM</name>
<evidence type="ECO:0000256" key="4">
    <source>
        <dbReference type="ARBA" id="ARBA00022827"/>
    </source>
</evidence>
<reference evidence="10 12" key="1">
    <citation type="submission" date="2018-11" db="EMBL/GenBank/DDBJ databases">
        <title>Shewanella sp. M2.</title>
        <authorList>
            <person name="Hwang Y.J."/>
            <person name="Hwang C.Y."/>
        </authorList>
    </citation>
    <scope>NUCLEOTIDE SEQUENCE [LARGE SCALE GENOMIC DNA]</scope>
    <source>
        <strain evidence="10 12">M2</strain>
    </source>
</reference>
<dbReference type="InterPro" id="IPR036134">
    <property type="entry name" value="Crypto/Photolyase_FAD-like_sf"/>
</dbReference>
<gene>
    <name evidence="11" type="ORF">EGC77_18290</name>
    <name evidence="10" type="ORF">EGC80_00385</name>
</gene>
<accession>A0A3N4DIE6</accession>
<comment type="similarity">
    <text evidence="2">Belongs to the DNA photolyase class-1 family.</text>
</comment>
<dbReference type="Pfam" id="PF03441">
    <property type="entry name" value="FAD_binding_7"/>
    <property type="match status" value="1"/>
</dbReference>
<evidence type="ECO:0000256" key="3">
    <source>
        <dbReference type="ARBA" id="ARBA00022630"/>
    </source>
</evidence>
<dbReference type="PROSITE" id="PS51645">
    <property type="entry name" value="PHR_CRY_ALPHA_BETA"/>
    <property type="match status" value="1"/>
</dbReference>
<organism evidence="11 13">
    <name type="scientific">Shewanella psychromarinicola</name>
    <dbReference type="NCBI Taxonomy" id="2487742"/>
    <lineage>
        <taxon>Bacteria</taxon>
        <taxon>Pseudomonadati</taxon>
        <taxon>Pseudomonadota</taxon>
        <taxon>Gammaproteobacteria</taxon>
        <taxon>Alteromonadales</taxon>
        <taxon>Shewanellaceae</taxon>
        <taxon>Shewanella</taxon>
    </lineage>
</organism>
<evidence type="ECO:0000256" key="2">
    <source>
        <dbReference type="ARBA" id="ARBA00005862"/>
    </source>
</evidence>
<dbReference type="EMBL" id="RKKB01000015">
    <property type="protein sequence ID" value="RPA23668.1"/>
    <property type="molecule type" value="Genomic_DNA"/>
</dbReference>
<dbReference type="SUPFAM" id="SSF48173">
    <property type="entry name" value="Cryptochrome/photolyase FAD-binding domain"/>
    <property type="match status" value="1"/>
</dbReference>
<dbReference type="PRINTS" id="PR00147">
    <property type="entry name" value="DNAPHOTLYASE"/>
</dbReference>
<evidence type="ECO:0000256" key="7">
    <source>
        <dbReference type="RuleBase" id="RU004182"/>
    </source>
</evidence>
<evidence type="ECO:0000256" key="8">
    <source>
        <dbReference type="SAM" id="MobiDB-lite"/>
    </source>
</evidence>
<protein>
    <submittedName>
        <fullName evidence="11">Deoxyribodipyrimidine photo-lyase</fullName>
    </submittedName>
</protein>
<dbReference type="Gene3D" id="1.10.579.10">
    <property type="entry name" value="DNA Cyclobutane Dipyrimidine Photolyase, subunit A, domain 3"/>
    <property type="match status" value="1"/>
</dbReference>
<keyword evidence="12" id="KW-1185">Reference proteome</keyword>
<dbReference type="GO" id="GO:0003677">
    <property type="term" value="F:DNA binding"/>
    <property type="evidence" value="ECO:0007669"/>
    <property type="project" value="TreeGrafter"/>
</dbReference>